<name>A0A5C3R0U4_9AGAR</name>
<evidence type="ECO:0000313" key="3">
    <source>
        <dbReference type="Proteomes" id="UP000305067"/>
    </source>
</evidence>
<gene>
    <name evidence="2" type="ORF">BDV98DRAFT_590148</name>
</gene>
<organism evidence="2 3">
    <name type="scientific">Pterulicium gracile</name>
    <dbReference type="NCBI Taxonomy" id="1884261"/>
    <lineage>
        <taxon>Eukaryota</taxon>
        <taxon>Fungi</taxon>
        <taxon>Dikarya</taxon>
        <taxon>Basidiomycota</taxon>
        <taxon>Agaricomycotina</taxon>
        <taxon>Agaricomycetes</taxon>
        <taxon>Agaricomycetidae</taxon>
        <taxon>Agaricales</taxon>
        <taxon>Pleurotineae</taxon>
        <taxon>Pterulaceae</taxon>
        <taxon>Pterulicium</taxon>
    </lineage>
</organism>
<dbReference type="STRING" id="1884261.A0A5C3R0U4"/>
<protein>
    <recommendedName>
        <fullName evidence="4">BTB domain-containing protein</fullName>
    </recommendedName>
</protein>
<reference evidence="2 3" key="1">
    <citation type="journal article" date="2019" name="Nat. Ecol. Evol.">
        <title>Megaphylogeny resolves global patterns of mushroom evolution.</title>
        <authorList>
            <person name="Varga T."/>
            <person name="Krizsan K."/>
            <person name="Foldi C."/>
            <person name="Dima B."/>
            <person name="Sanchez-Garcia M."/>
            <person name="Sanchez-Ramirez S."/>
            <person name="Szollosi G.J."/>
            <person name="Szarkandi J.G."/>
            <person name="Papp V."/>
            <person name="Albert L."/>
            <person name="Andreopoulos W."/>
            <person name="Angelini C."/>
            <person name="Antonin V."/>
            <person name="Barry K.W."/>
            <person name="Bougher N.L."/>
            <person name="Buchanan P."/>
            <person name="Buyck B."/>
            <person name="Bense V."/>
            <person name="Catcheside P."/>
            <person name="Chovatia M."/>
            <person name="Cooper J."/>
            <person name="Damon W."/>
            <person name="Desjardin D."/>
            <person name="Finy P."/>
            <person name="Geml J."/>
            <person name="Haridas S."/>
            <person name="Hughes K."/>
            <person name="Justo A."/>
            <person name="Karasinski D."/>
            <person name="Kautmanova I."/>
            <person name="Kiss B."/>
            <person name="Kocsube S."/>
            <person name="Kotiranta H."/>
            <person name="LaButti K.M."/>
            <person name="Lechner B.E."/>
            <person name="Liimatainen K."/>
            <person name="Lipzen A."/>
            <person name="Lukacs Z."/>
            <person name="Mihaltcheva S."/>
            <person name="Morgado L.N."/>
            <person name="Niskanen T."/>
            <person name="Noordeloos M.E."/>
            <person name="Ohm R.A."/>
            <person name="Ortiz-Santana B."/>
            <person name="Ovrebo C."/>
            <person name="Racz N."/>
            <person name="Riley R."/>
            <person name="Savchenko A."/>
            <person name="Shiryaev A."/>
            <person name="Soop K."/>
            <person name="Spirin V."/>
            <person name="Szebenyi C."/>
            <person name="Tomsovsky M."/>
            <person name="Tulloss R.E."/>
            <person name="Uehling J."/>
            <person name="Grigoriev I.V."/>
            <person name="Vagvolgyi C."/>
            <person name="Papp T."/>
            <person name="Martin F.M."/>
            <person name="Miettinen O."/>
            <person name="Hibbett D.S."/>
            <person name="Nagy L.G."/>
        </authorList>
    </citation>
    <scope>NUCLEOTIDE SEQUENCE [LARGE SCALE GENOMIC DNA]</scope>
    <source>
        <strain evidence="2 3">CBS 309.79</strain>
    </source>
</reference>
<dbReference type="AlphaFoldDB" id="A0A5C3R0U4"/>
<dbReference type="Proteomes" id="UP000305067">
    <property type="component" value="Unassembled WGS sequence"/>
</dbReference>
<sequence length="165" mass="18438">MGTRRASVPSSPNSTPPTTTPETSSWTVDQLSSLDKSDEYYLRTFTFRVEGTLFKVPQCRFVNESPIFRGMYSLPQQADAEGLSDDKPIDLTGVEKLDFTRFLRVLYPLGVQLSHSHGPTGPVDDWNSVLKLSTMWRFKDIRNLSVAQLVPLIGSLEPVMQVSLG</sequence>
<dbReference type="Gene3D" id="3.30.710.10">
    <property type="entry name" value="Potassium Channel Kv1.1, Chain A"/>
    <property type="match status" value="1"/>
</dbReference>
<dbReference type="OrthoDB" id="2593747at2759"/>
<dbReference type="EMBL" id="ML178818">
    <property type="protein sequence ID" value="TFL04324.1"/>
    <property type="molecule type" value="Genomic_DNA"/>
</dbReference>
<proteinExistence type="predicted"/>
<evidence type="ECO:0000313" key="2">
    <source>
        <dbReference type="EMBL" id="TFL04324.1"/>
    </source>
</evidence>
<accession>A0A5C3R0U4</accession>
<evidence type="ECO:0008006" key="4">
    <source>
        <dbReference type="Google" id="ProtNLM"/>
    </source>
</evidence>
<evidence type="ECO:0000256" key="1">
    <source>
        <dbReference type="SAM" id="MobiDB-lite"/>
    </source>
</evidence>
<dbReference type="InterPro" id="IPR011333">
    <property type="entry name" value="SKP1/BTB/POZ_sf"/>
</dbReference>
<keyword evidence="3" id="KW-1185">Reference proteome</keyword>
<feature type="region of interest" description="Disordered" evidence="1">
    <location>
        <begin position="1"/>
        <end position="27"/>
    </location>
</feature>